<evidence type="ECO:0000313" key="8">
    <source>
        <dbReference type="EMBL" id="WVY89069.1"/>
    </source>
</evidence>
<evidence type="ECO:0000256" key="3">
    <source>
        <dbReference type="ARBA" id="ARBA00022723"/>
    </source>
</evidence>
<proteinExistence type="inferred from homology"/>
<dbReference type="EMBL" id="CP144689">
    <property type="protein sequence ID" value="WVY89069.1"/>
    <property type="molecule type" value="Genomic_DNA"/>
</dbReference>
<evidence type="ECO:0000313" key="9">
    <source>
        <dbReference type="Proteomes" id="UP001374535"/>
    </source>
</evidence>
<keyword evidence="7" id="KW-0472">Membrane</keyword>
<feature type="transmembrane region" description="Helical" evidence="7">
    <location>
        <begin position="9"/>
        <end position="26"/>
    </location>
</feature>
<evidence type="ECO:0000256" key="7">
    <source>
        <dbReference type="SAM" id="Phobius"/>
    </source>
</evidence>
<evidence type="ECO:0000256" key="6">
    <source>
        <dbReference type="RuleBase" id="RU364057"/>
    </source>
</evidence>
<dbReference type="GO" id="GO:0034982">
    <property type="term" value="P:mitochondrial protein processing"/>
    <property type="evidence" value="ECO:0007669"/>
    <property type="project" value="TreeGrafter"/>
</dbReference>
<dbReference type="AlphaFoldDB" id="A0AAQ3MEY9"/>
<keyword evidence="3 6" id="KW-0479">Metal-binding</keyword>
<dbReference type="PANTHER" id="PTHR21711:SF0">
    <property type="entry name" value="MITOCHONDRIAL INNER MEMBRANE PROTEASE ATP23 HOMOLOG"/>
    <property type="match status" value="1"/>
</dbReference>
<protein>
    <recommendedName>
        <fullName evidence="6">Mitochondrial inner membrane protease ATP23</fullName>
        <ecNumber evidence="6">3.4.24.-</ecNumber>
    </recommendedName>
</protein>
<gene>
    <name evidence="8" type="ORF">V8G54_037987</name>
</gene>
<sequence>MSSQIVTRILVKVWLLVSVLVVTVVLKLTASNWTLVALFLSFAYELLLEVRGKLELVFGRLSLASSGNQLCATEKLMAKKSEEECQIMIQKSFRTPMVRFLRERLEKAGCIVEDNFFKAITCNQEVAGSYVRGEGSLPVAREKKLAYLTVVLLKEYVTHAMIKVCSNYVRIQDDVNQVVIRELIHAFDDCRAANLDWSDCAHHACTEECVRRKVLKSLSANPNCSGFAAEDSLEAVWDVCYNDTLPFDRAP</sequence>
<dbReference type="GO" id="GO:0033615">
    <property type="term" value="P:mitochondrial proton-transporting ATP synthase complex assembly"/>
    <property type="evidence" value="ECO:0007669"/>
    <property type="project" value="TreeGrafter"/>
</dbReference>
<keyword evidence="2 6" id="KW-0645">Protease</keyword>
<keyword evidence="8" id="KW-0934">Plastid</keyword>
<dbReference type="Pfam" id="PF09768">
    <property type="entry name" value="Peptidase_M76"/>
    <property type="match status" value="1"/>
</dbReference>
<name>A0AAQ3MEY9_VIGMU</name>
<organism evidence="8 9">
    <name type="scientific">Vigna mungo</name>
    <name type="common">Black gram</name>
    <name type="synonym">Phaseolus mungo</name>
    <dbReference type="NCBI Taxonomy" id="3915"/>
    <lineage>
        <taxon>Eukaryota</taxon>
        <taxon>Viridiplantae</taxon>
        <taxon>Streptophyta</taxon>
        <taxon>Embryophyta</taxon>
        <taxon>Tracheophyta</taxon>
        <taxon>Spermatophyta</taxon>
        <taxon>Magnoliopsida</taxon>
        <taxon>eudicotyledons</taxon>
        <taxon>Gunneridae</taxon>
        <taxon>Pentapetalae</taxon>
        <taxon>rosids</taxon>
        <taxon>fabids</taxon>
        <taxon>Fabales</taxon>
        <taxon>Fabaceae</taxon>
        <taxon>Papilionoideae</taxon>
        <taxon>50 kb inversion clade</taxon>
        <taxon>NPAAA clade</taxon>
        <taxon>indigoferoid/millettioid clade</taxon>
        <taxon>Phaseoleae</taxon>
        <taxon>Vigna</taxon>
    </lineage>
</organism>
<dbReference type="GO" id="GO:0004222">
    <property type="term" value="F:metalloendopeptidase activity"/>
    <property type="evidence" value="ECO:0007669"/>
    <property type="project" value="InterPro"/>
</dbReference>
<evidence type="ECO:0000256" key="4">
    <source>
        <dbReference type="ARBA" id="ARBA00022801"/>
    </source>
</evidence>
<geneLocation type="chloroplast" evidence="8"/>
<keyword evidence="4 6" id="KW-0378">Hydrolase</keyword>
<dbReference type="InterPro" id="IPR019165">
    <property type="entry name" value="Peptidase_M76_ATP23"/>
</dbReference>
<keyword evidence="7" id="KW-0812">Transmembrane</keyword>
<keyword evidence="8" id="KW-0150">Chloroplast</keyword>
<reference evidence="8 9" key="1">
    <citation type="journal article" date="2023" name="Life. Sci Alliance">
        <title>Evolutionary insights into 3D genome organization and epigenetic landscape of Vigna mungo.</title>
        <authorList>
            <person name="Junaid A."/>
            <person name="Singh B."/>
            <person name="Bhatia S."/>
        </authorList>
    </citation>
    <scope>NUCLEOTIDE SEQUENCE [LARGE SCALE GENOMIC DNA]</scope>
    <source>
        <strain evidence="8">Urdbean</strain>
    </source>
</reference>
<evidence type="ECO:0000256" key="2">
    <source>
        <dbReference type="ARBA" id="ARBA00022670"/>
    </source>
</evidence>
<dbReference type="GO" id="GO:0046872">
    <property type="term" value="F:metal ion binding"/>
    <property type="evidence" value="ECO:0007669"/>
    <property type="project" value="UniProtKB-KW"/>
</dbReference>
<dbReference type="PANTHER" id="PTHR21711">
    <property type="entry name" value="MITOCHONDRIAL INNER MEMBRANE PROTEASE"/>
    <property type="match status" value="1"/>
</dbReference>
<comment type="similarity">
    <text evidence="1 6">Belongs to the peptidase M76 family.</text>
</comment>
<accession>A0AAQ3MEY9</accession>
<dbReference type="Proteomes" id="UP001374535">
    <property type="component" value="Chloroplast Pltd"/>
</dbReference>
<dbReference type="GO" id="GO:0005739">
    <property type="term" value="C:mitochondrion"/>
    <property type="evidence" value="ECO:0007669"/>
    <property type="project" value="GOC"/>
</dbReference>
<keyword evidence="5 6" id="KW-0482">Metalloprotease</keyword>
<dbReference type="EC" id="3.4.24.-" evidence="6"/>
<evidence type="ECO:0000256" key="1">
    <source>
        <dbReference type="ARBA" id="ARBA00009915"/>
    </source>
</evidence>
<keyword evidence="7" id="KW-1133">Transmembrane helix</keyword>
<keyword evidence="9" id="KW-1185">Reference proteome</keyword>
<evidence type="ECO:0000256" key="5">
    <source>
        <dbReference type="ARBA" id="ARBA00023049"/>
    </source>
</evidence>